<reference evidence="2 3" key="1">
    <citation type="submission" date="2018-03" db="EMBL/GenBank/DDBJ databases">
        <title>Genomic Encyclopedia of Archaeal and Bacterial Type Strains, Phase II (KMG-II): from individual species to whole genera.</title>
        <authorList>
            <person name="Goeker M."/>
        </authorList>
    </citation>
    <scope>NUCLEOTIDE SEQUENCE [LARGE SCALE GENOMIC DNA]</scope>
    <source>
        <strain evidence="2 3">DSM 45348</strain>
    </source>
</reference>
<feature type="chain" id="PRO_5015673410" evidence="1">
    <location>
        <begin position="28"/>
        <end position="211"/>
    </location>
</feature>
<keyword evidence="1" id="KW-0732">Signal</keyword>
<keyword evidence="3" id="KW-1185">Reference proteome</keyword>
<feature type="signal peptide" evidence="1">
    <location>
        <begin position="1"/>
        <end position="27"/>
    </location>
</feature>
<keyword evidence="2" id="KW-0378">Hydrolase</keyword>
<dbReference type="Gene3D" id="2.60.40.1120">
    <property type="entry name" value="Carboxypeptidase-like, regulatory domain"/>
    <property type="match status" value="1"/>
</dbReference>
<dbReference type="Pfam" id="PF13620">
    <property type="entry name" value="CarboxypepD_reg"/>
    <property type="match status" value="1"/>
</dbReference>
<protein>
    <submittedName>
        <fullName evidence="2">Carboxypeptidase family protein</fullName>
    </submittedName>
</protein>
<proteinExistence type="predicted"/>
<evidence type="ECO:0000313" key="3">
    <source>
        <dbReference type="Proteomes" id="UP000239209"/>
    </source>
</evidence>
<dbReference type="GO" id="GO:0030246">
    <property type="term" value="F:carbohydrate binding"/>
    <property type="evidence" value="ECO:0007669"/>
    <property type="project" value="InterPro"/>
</dbReference>
<keyword evidence="2" id="KW-0645">Protease</keyword>
<keyword evidence="2" id="KW-0121">Carboxypeptidase</keyword>
<dbReference type="SUPFAM" id="SSF49452">
    <property type="entry name" value="Starch-binding domain-like"/>
    <property type="match status" value="1"/>
</dbReference>
<gene>
    <name evidence="2" type="ORF">CLV70_11190</name>
</gene>
<comment type="caution">
    <text evidence="2">The sequence shown here is derived from an EMBL/GenBank/DDBJ whole genome shotgun (WGS) entry which is preliminary data.</text>
</comment>
<sequence length="211" mass="21909">MFRLRSLAASLAVLVSAVVLAPAPGHAAPAAGSGGTIAGTLTTAKGAPVAGIRVQVKSSTGADDQLPLVRTDEAGHYELAPLPAGQYRIGFYFPETLSTQWVPRKARESQATWFTVRDGETTIVDEALFPTGGLRITLRAADGASIPGFCVDAIGELYLKAGCTAEGVLVLSDLPVGTYALSVAADGNQGVSRTFTRVVEDVVTPVEARLR</sequence>
<evidence type="ECO:0000313" key="2">
    <source>
        <dbReference type="EMBL" id="PRY27126.1"/>
    </source>
</evidence>
<organism evidence="2 3">
    <name type="scientific">Pseudosporangium ferrugineum</name>
    <dbReference type="NCBI Taxonomy" id="439699"/>
    <lineage>
        <taxon>Bacteria</taxon>
        <taxon>Bacillati</taxon>
        <taxon>Actinomycetota</taxon>
        <taxon>Actinomycetes</taxon>
        <taxon>Micromonosporales</taxon>
        <taxon>Micromonosporaceae</taxon>
        <taxon>Pseudosporangium</taxon>
    </lineage>
</organism>
<dbReference type="Proteomes" id="UP000239209">
    <property type="component" value="Unassembled WGS sequence"/>
</dbReference>
<dbReference type="EMBL" id="PVZG01000011">
    <property type="protein sequence ID" value="PRY27126.1"/>
    <property type="molecule type" value="Genomic_DNA"/>
</dbReference>
<dbReference type="AlphaFoldDB" id="A0A2T0S116"/>
<accession>A0A2T0S116</accession>
<dbReference type="RefSeq" id="WP_158277804.1">
    <property type="nucleotide sequence ID" value="NZ_PVZG01000011.1"/>
</dbReference>
<evidence type="ECO:0000256" key="1">
    <source>
        <dbReference type="SAM" id="SignalP"/>
    </source>
</evidence>
<dbReference type="InterPro" id="IPR013784">
    <property type="entry name" value="Carb-bd-like_fold"/>
</dbReference>
<dbReference type="GO" id="GO:0004180">
    <property type="term" value="F:carboxypeptidase activity"/>
    <property type="evidence" value="ECO:0007669"/>
    <property type="project" value="UniProtKB-KW"/>
</dbReference>
<dbReference type="OrthoDB" id="3632511at2"/>
<name>A0A2T0S116_9ACTN</name>